<keyword evidence="3" id="KW-0813">Transport</keyword>
<proteinExistence type="inferred from homology"/>
<sequence length="328" mass="35756">MALLELHDLAVSAGRRRPLLERITLTVDSGEALGLVGESGSGKSLTARAILKVFPNNSQVSGRVTFDGDSVLDMDASALQRYRRTQVAMIFQDPFAAINPLRSIGDFLAEGLRMSQGLNRRAAEERAVQLLDSVGISRARTRLRHFPHEFSGGMLQRVMIASALGSGARLILADEPTTALDVSIQAEVVLLLDELRRENDLALLFITHDLDLAVAICDRIAVMYAGRVVEDRPAVQLYDQPRHPYTAALIGCRPAVDERVDRLASIPGNPVSAATAPNGCSFNDRCSHAVDLCRLELPDLTAEAEGRVRCHRSVELAETLVSGRRWTA</sequence>
<keyword evidence="10" id="KW-1185">Reference proteome</keyword>
<keyword evidence="6 9" id="KW-0067">ATP-binding</keyword>
<dbReference type="SUPFAM" id="SSF52540">
    <property type="entry name" value="P-loop containing nucleoside triphosphate hydrolases"/>
    <property type="match status" value="1"/>
</dbReference>
<keyword evidence="5" id="KW-0547">Nucleotide-binding</keyword>
<evidence type="ECO:0000256" key="1">
    <source>
        <dbReference type="ARBA" id="ARBA00004202"/>
    </source>
</evidence>
<organism evidence="9 10">
    <name type="scientific">Nonomuraea angiospora</name>
    <dbReference type="NCBI Taxonomy" id="46172"/>
    <lineage>
        <taxon>Bacteria</taxon>
        <taxon>Bacillati</taxon>
        <taxon>Actinomycetota</taxon>
        <taxon>Actinomycetes</taxon>
        <taxon>Streptosporangiales</taxon>
        <taxon>Streptosporangiaceae</taxon>
        <taxon>Nonomuraea</taxon>
    </lineage>
</organism>
<feature type="domain" description="ABC transporter" evidence="8">
    <location>
        <begin position="4"/>
        <end position="250"/>
    </location>
</feature>
<dbReference type="CDD" id="cd03257">
    <property type="entry name" value="ABC_NikE_OppD_transporters"/>
    <property type="match status" value="1"/>
</dbReference>
<evidence type="ECO:0000313" key="9">
    <source>
        <dbReference type="EMBL" id="MBE1582738.1"/>
    </source>
</evidence>
<reference evidence="9 10" key="1">
    <citation type="submission" date="2020-10" db="EMBL/GenBank/DDBJ databases">
        <title>Sequencing the genomes of 1000 actinobacteria strains.</title>
        <authorList>
            <person name="Klenk H.-P."/>
        </authorList>
    </citation>
    <scope>NUCLEOTIDE SEQUENCE [LARGE SCALE GENOMIC DNA]</scope>
    <source>
        <strain evidence="9 10">DSM 43173</strain>
    </source>
</reference>
<evidence type="ECO:0000313" key="10">
    <source>
        <dbReference type="Proteomes" id="UP000633509"/>
    </source>
</evidence>
<dbReference type="InterPro" id="IPR017871">
    <property type="entry name" value="ABC_transporter-like_CS"/>
</dbReference>
<evidence type="ECO:0000256" key="7">
    <source>
        <dbReference type="ARBA" id="ARBA00023136"/>
    </source>
</evidence>
<evidence type="ECO:0000256" key="3">
    <source>
        <dbReference type="ARBA" id="ARBA00022448"/>
    </source>
</evidence>
<dbReference type="PROSITE" id="PS50893">
    <property type="entry name" value="ABC_TRANSPORTER_2"/>
    <property type="match status" value="1"/>
</dbReference>
<evidence type="ECO:0000256" key="6">
    <source>
        <dbReference type="ARBA" id="ARBA00022840"/>
    </source>
</evidence>
<keyword evidence="4" id="KW-1003">Cell membrane</keyword>
<dbReference type="SMART" id="SM00382">
    <property type="entry name" value="AAA"/>
    <property type="match status" value="1"/>
</dbReference>
<dbReference type="GO" id="GO:0005524">
    <property type="term" value="F:ATP binding"/>
    <property type="evidence" value="ECO:0007669"/>
    <property type="project" value="UniProtKB-KW"/>
</dbReference>
<name>A0ABR9LQ17_9ACTN</name>
<evidence type="ECO:0000256" key="2">
    <source>
        <dbReference type="ARBA" id="ARBA00005417"/>
    </source>
</evidence>
<dbReference type="PROSITE" id="PS00211">
    <property type="entry name" value="ABC_TRANSPORTER_1"/>
    <property type="match status" value="1"/>
</dbReference>
<evidence type="ECO:0000259" key="8">
    <source>
        <dbReference type="PROSITE" id="PS50893"/>
    </source>
</evidence>
<dbReference type="Pfam" id="PF08352">
    <property type="entry name" value="oligo_HPY"/>
    <property type="match status" value="1"/>
</dbReference>
<dbReference type="RefSeq" id="WP_225963240.1">
    <property type="nucleotide sequence ID" value="NZ_JADBEK010000001.1"/>
</dbReference>
<accession>A0ABR9LQ17</accession>
<comment type="caution">
    <text evidence="9">The sequence shown here is derived from an EMBL/GenBank/DDBJ whole genome shotgun (WGS) entry which is preliminary data.</text>
</comment>
<dbReference type="Gene3D" id="3.40.50.300">
    <property type="entry name" value="P-loop containing nucleotide triphosphate hydrolases"/>
    <property type="match status" value="1"/>
</dbReference>
<protein>
    <submittedName>
        <fullName evidence="9">Oligopeptide/dipeptide ABC transporter ATP-binding protein</fullName>
    </submittedName>
</protein>
<keyword evidence="7" id="KW-0472">Membrane</keyword>
<dbReference type="InterPro" id="IPR013563">
    <property type="entry name" value="Oligopep_ABC_C"/>
</dbReference>
<gene>
    <name evidence="9" type="ORF">H4W80_000996</name>
</gene>
<dbReference type="PANTHER" id="PTHR43297">
    <property type="entry name" value="OLIGOPEPTIDE TRANSPORT ATP-BINDING PROTEIN APPD"/>
    <property type="match status" value="1"/>
</dbReference>
<comment type="subcellular location">
    <subcellularLocation>
        <location evidence="1">Cell membrane</location>
        <topology evidence="1">Peripheral membrane protein</topology>
    </subcellularLocation>
</comment>
<dbReference type="NCBIfam" id="TIGR01727">
    <property type="entry name" value="oligo_HPY"/>
    <property type="match status" value="1"/>
</dbReference>
<evidence type="ECO:0000256" key="4">
    <source>
        <dbReference type="ARBA" id="ARBA00022475"/>
    </source>
</evidence>
<dbReference type="EMBL" id="JADBEK010000001">
    <property type="protein sequence ID" value="MBE1582738.1"/>
    <property type="molecule type" value="Genomic_DNA"/>
</dbReference>
<dbReference type="InterPro" id="IPR027417">
    <property type="entry name" value="P-loop_NTPase"/>
</dbReference>
<dbReference type="Proteomes" id="UP000633509">
    <property type="component" value="Unassembled WGS sequence"/>
</dbReference>
<dbReference type="InterPro" id="IPR050388">
    <property type="entry name" value="ABC_Ni/Peptide_Import"/>
</dbReference>
<dbReference type="PANTHER" id="PTHR43297:SF2">
    <property type="entry name" value="DIPEPTIDE TRANSPORT ATP-BINDING PROTEIN DPPD"/>
    <property type="match status" value="1"/>
</dbReference>
<dbReference type="Pfam" id="PF00005">
    <property type="entry name" value="ABC_tran"/>
    <property type="match status" value="1"/>
</dbReference>
<dbReference type="InterPro" id="IPR003593">
    <property type="entry name" value="AAA+_ATPase"/>
</dbReference>
<comment type="similarity">
    <text evidence="2">Belongs to the ABC transporter superfamily.</text>
</comment>
<dbReference type="InterPro" id="IPR003439">
    <property type="entry name" value="ABC_transporter-like_ATP-bd"/>
</dbReference>
<evidence type="ECO:0000256" key="5">
    <source>
        <dbReference type="ARBA" id="ARBA00022741"/>
    </source>
</evidence>